<dbReference type="Pfam" id="PF01494">
    <property type="entry name" value="FAD_binding_3"/>
    <property type="match status" value="1"/>
</dbReference>
<keyword evidence="2" id="KW-0285">Flavoprotein</keyword>
<dbReference type="PANTHER" id="PTHR43004">
    <property type="entry name" value="TRK SYSTEM POTASSIUM UPTAKE PROTEIN"/>
    <property type="match status" value="1"/>
</dbReference>
<dbReference type="Gene3D" id="3.50.50.60">
    <property type="entry name" value="FAD/NAD(P)-binding domain"/>
    <property type="match status" value="1"/>
</dbReference>
<organism evidence="5 6">
    <name type="scientific">Streptomyces triticiradicis</name>
    <dbReference type="NCBI Taxonomy" id="2651189"/>
    <lineage>
        <taxon>Bacteria</taxon>
        <taxon>Bacillati</taxon>
        <taxon>Actinomycetota</taxon>
        <taxon>Actinomycetes</taxon>
        <taxon>Kitasatosporales</taxon>
        <taxon>Streptomycetaceae</taxon>
        <taxon>Streptomyces</taxon>
    </lineage>
</organism>
<dbReference type="InterPro" id="IPR050641">
    <property type="entry name" value="RIFMO-like"/>
</dbReference>
<evidence type="ECO:0000259" key="4">
    <source>
        <dbReference type="Pfam" id="PF01494"/>
    </source>
</evidence>
<accession>A0A7J5DFY4</accession>
<dbReference type="PRINTS" id="PR00420">
    <property type="entry name" value="RNGMNOXGNASE"/>
</dbReference>
<dbReference type="InterPro" id="IPR002938">
    <property type="entry name" value="FAD-bd"/>
</dbReference>
<protein>
    <submittedName>
        <fullName evidence="5">Monooxygenase</fullName>
    </submittedName>
</protein>
<dbReference type="RefSeq" id="WP_151470280.1">
    <property type="nucleotide sequence ID" value="NZ_WBKG01000013.1"/>
</dbReference>
<keyword evidence="6" id="KW-1185">Reference proteome</keyword>
<dbReference type="Pfam" id="PF21274">
    <property type="entry name" value="Rng_hyd_C"/>
    <property type="match status" value="1"/>
</dbReference>
<comment type="caution">
    <text evidence="5">The sequence shown here is derived from an EMBL/GenBank/DDBJ whole genome shotgun (WGS) entry which is preliminary data.</text>
</comment>
<dbReference type="AlphaFoldDB" id="A0A7J5DFY4"/>
<name>A0A7J5DFY4_9ACTN</name>
<proteinExistence type="predicted"/>
<evidence type="ECO:0000256" key="1">
    <source>
        <dbReference type="ARBA" id="ARBA00001974"/>
    </source>
</evidence>
<evidence type="ECO:0000313" key="5">
    <source>
        <dbReference type="EMBL" id="KAB1987527.1"/>
    </source>
</evidence>
<dbReference type="EMBL" id="WBKG01000013">
    <property type="protein sequence ID" value="KAB1987527.1"/>
    <property type="molecule type" value="Genomic_DNA"/>
</dbReference>
<sequence length="506" mass="53522">MQGSEGTVADTDVIVVGAGPTGLMLAGELRLGKARVVVIEKLAAPTGQSRGLGFTARAMEVFDERGLLPRFGQGETLATSPVGHFGGAQFDFTVLEDAHFGARGIPQGQTEAVLEGWAAELGADIRRGWEFVSLADGFLDGDHVEITVRTREGDEQRLRAAYLVGADGGSSRVRKAAGFEFPGTDATQGMYLADVTGCSLRPRFLGERLSNGMVMAAPLAEGVDRIIVCPDGRPAHDRERTVTFEEVAKAWQSITGEDISHGGADWVSSFTNATRQASEYRRGRVFVAGDAAHIHLPAGGQGLSTGVQDAANLGWKLAAAVRGDAPAALLDTYHAERWPVGRRLLANTRAQGIVFLGGPESDPLRELLGELVQYDDVKRHLAGAVSHLDIRYDLGADEDAHPLVGRRMPARLLAGADGEQRTARLLHPGRAVLLDLAGDGRARRTAAGWQGRLDVHTVSAEPVDGPDALAGVPALLLRPDGYVAWAGEPAQGLAAALERWLGAASA</sequence>
<dbReference type="GO" id="GO:0071949">
    <property type="term" value="F:FAD binding"/>
    <property type="evidence" value="ECO:0007669"/>
    <property type="project" value="InterPro"/>
</dbReference>
<dbReference type="GO" id="GO:0016709">
    <property type="term" value="F:oxidoreductase activity, acting on paired donors, with incorporation or reduction of molecular oxygen, NAD(P)H as one donor, and incorporation of one atom of oxygen"/>
    <property type="evidence" value="ECO:0007669"/>
    <property type="project" value="UniProtKB-ARBA"/>
</dbReference>
<reference evidence="5 6" key="1">
    <citation type="submission" date="2019-09" db="EMBL/GenBank/DDBJ databases">
        <title>Isolation and identification of active actinomycetes.</title>
        <authorList>
            <person name="Yu Z."/>
            <person name="Han C."/>
            <person name="Yu B."/>
        </authorList>
    </citation>
    <scope>NUCLEOTIDE SEQUENCE [LARGE SCALE GENOMIC DNA]</scope>
    <source>
        <strain evidence="5 6">NEAU-H2</strain>
    </source>
</reference>
<evidence type="ECO:0000256" key="3">
    <source>
        <dbReference type="ARBA" id="ARBA00022827"/>
    </source>
</evidence>
<keyword evidence="5" id="KW-0503">Monooxygenase</keyword>
<dbReference type="PANTHER" id="PTHR43004:SF19">
    <property type="entry name" value="BINDING MONOOXYGENASE, PUTATIVE (JCVI)-RELATED"/>
    <property type="match status" value="1"/>
</dbReference>
<dbReference type="Gene3D" id="3.30.70.2450">
    <property type="match status" value="1"/>
</dbReference>
<evidence type="ECO:0000313" key="6">
    <source>
        <dbReference type="Proteomes" id="UP000442990"/>
    </source>
</evidence>
<keyword evidence="3" id="KW-0274">FAD</keyword>
<comment type="cofactor">
    <cofactor evidence="1">
        <name>FAD</name>
        <dbReference type="ChEBI" id="CHEBI:57692"/>
    </cofactor>
</comment>
<dbReference type="Gene3D" id="3.40.30.120">
    <property type="match status" value="1"/>
</dbReference>
<keyword evidence="5" id="KW-0560">Oxidoreductase</keyword>
<dbReference type="SUPFAM" id="SSF51905">
    <property type="entry name" value="FAD/NAD(P)-binding domain"/>
    <property type="match status" value="1"/>
</dbReference>
<gene>
    <name evidence="5" type="ORF">F8144_17575</name>
</gene>
<dbReference type="Proteomes" id="UP000442990">
    <property type="component" value="Unassembled WGS sequence"/>
</dbReference>
<evidence type="ECO:0000256" key="2">
    <source>
        <dbReference type="ARBA" id="ARBA00022630"/>
    </source>
</evidence>
<feature type="domain" description="FAD-binding" evidence="4">
    <location>
        <begin position="10"/>
        <end position="347"/>
    </location>
</feature>
<dbReference type="InterPro" id="IPR036188">
    <property type="entry name" value="FAD/NAD-bd_sf"/>
</dbReference>